<dbReference type="Proteomes" id="UP001234916">
    <property type="component" value="Chromosome"/>
</dbReference>
<dbReference type="AlphaFoldDB" id="A0AA49IYZ0"/>
<dbReference type="CDD" id="cd00853">
    <property type="entry name" value="NifX"/>
    <property type="match status" value="1"/>
</dbReference>
<dbReference type="InterPro" id="IPR036105">
    <property type="entry name" value="DiNase_FeMo-co_biosyn_sf"/>
</dbReference>
<evidence type="ECO:0000313" key="4">
    <source>
        <dbReference type="EMBL" id="WIM06089.1"/>
    </source>
</evidence>
<feature type="domain" description="Dinitrogenase iron-molybdenum cofactor biosynthesis" evidence="3">
    <location>
        <begin position="13"/>
        <end position="103"/>
    </location>
</feature>
<sequence length="136" mass="14740">MFRVAFATDDRVSVNQHFGAATGFAIYALDAGRASLVQVVGFPEEAMDGNEHKLDAKIDALSGCAAVYCLAVGGSAVRRLLAGGIQPVRMDGEAAIEPILHQLRAAIRDGGIPWVDKHVNRDMNRFDRMAEEGWQE</sequence>
<proteinExistence type="inferred from homology"/>
<dbReference type="PANTHER" id="PTHR33937:SF1">
    <property type="entry name" value="IRON-MOLIBDENUM COFACTOR PROCESSING PROTEIN"/>
    <property type="match status" value="1"/>
</dbReference>
<dbReference type="SUPFAM" id="SSF53146">
    <property type="entry name" value="Nitrogenase accessory factor-like"/>
    <property type="match status" value="1"/>
</dbReference>
<dbReference type="PANTHER" id="PTHR33937">
    <property type="entry name" value="IRON-MOLYBDENUM PROTEIN-RELATED-RELATED"/>
    <property type="match status" value="1"/>
</dbReference>
<dbReference type="Gene3D" id="3.30.420.130">
    <property type="entry name" value="Dinitrogenase iron-molybdenum cofactor biosynthesis domain"/>
    <property type="match status" value="1"/>
</dbReference>
<dbReference type="Pfam" id="PF02579">
    <property type="entry name" value="Nitro_FeMo-Co"/>
    <property type="match status" value="1"/>
</dbReference>
<evidence type="ECO:0000256" key="1">
    <source>
        <dbReference type="ARBA" id="ARBA00010285"/>
    </source>
</evidence>
<gene>
    <name evidence="4" type="ORF">OHM77_02005</name>
</gene>
<comment type="similarity">
    <text evidence="1">Belongs to the NifX/NifY family.</text>
</comment>
<dbReference type="InterPro" id="IPR051840">
    <property type="entry name" value="NifX/NifY_domain"/>
</dbReference>
<protein>
    <submittedName>
        <fullName evidence="4">NifB/NifX family molybdenum-iron cluster-binding protein</fullName>
    </submittedName>
</protein>
<dbReference type="InterPro" id="IPR034169">
    <property type="entry name" value="NifX-like"/>
</dbReference>
<dbReference type="EMBL" id="CP107246">
    <property type="protein sequence ID" value="WIM06089.1"/>
    <property type="molecule type" value="Genomic_DNA"/>
</dbReference>
<evidence type="ECO:0000256" key="2">
    <source>
        <dbReference type="ARBA" id="ARBA00023231"/>
    </source>
</evidence>
<organism evidence="4">
    <name type="scientific">Candidatus Nitricoxidivorans perseverans</name>
    <dbReference type="NCBI Taxonomy" id="2975601"/>
    <lineage>
        <taxon>Bacteria</taxon>
        <taxon>Pseudomonadati</taxon>
        <taxon>Pseudomonadota</taxon>
        <taxon>Betaproteobacteria</taxon>
        <taxon>Nitrosomonadales</taxon>
        <taxon>Sterolibacteriaceae</taxon>
        <taxon>Candidatus Nitricoxidivorans</taxon>
    </lineage>
</organism>
<accession>A0AA49IYZ0</accession>
<evidence type="ECO:0000259" key="3">
    <source>
        <dbReference type="Pfam" id="PF02579"/>
    </source>
</evidence>
<name>A0AA49IYZ0_9PROT</name>
<keyword evidence="2" id="KW-0535">Nitrogen fixation</keyword>
<reference evidence="4" key="1">
    <citation type="journal article" date="2023" name="Nat. Microbiol.">
        <title>Enrichment and characterization of a nitric oxide-reducing microbial community in a continuous bioreactor.</title>
        <authorList>
            <person name="Garrido-Amador P."/>
            <person name="Stortenbeker N."/>
            <person name="Wessels H.J.C.T."/>
            <person name="Speth D.R."/>
            <person name="Garcia-Heredia I."/>
            <person name="Kartal B."/>
        </authorList>
    </citation>
    <scope>NUCLEOTIDE SEQUENCE</scope>
    <source>
        <strain evidence="4">MAG1</strain>
    </source>
</reference>
<dbReference type="InterPro" id="IPR003731">
    <property type="entry name" value="Di-Nase_FeMo-co_biosynth"/>
</dbReference>
<dbReference type="KEGG" id="npv:OHM77_02005"/>